<dbReference type="GO" id="GO:0034647">
    <property type="term" value="F:histone H3K4me/H3K4me2/H3K4me3 demethylase activity"/>
    <property type="evidence" value="ECO:0007669"/>
    <property type="project" value="TreeGrafter"/>
</dbReference>
<dbReference type="GO" id="GO:0010468">
    <property type="term" value="P:regulation of gene expression"/>
    <property type="evidence" value="ECO:0007669"/>
    <property type="project" value="TreeGrafter"/>
</dbReference>
<keyword evidence="2" id="KW-1185">Reference proteome</keyword>
<evidence type="ECO:0000313" key="1">
    <source>
        <dbReference type="EMBL" id="PWA63788.1"/>
    </source>
</evidence>
<reference evidence="1 2" key="1">
    <citation type="journal article" date="2018" name="Mol. Plant">
        <title>The genome of Artemisia annua provides insight into the evolution of Asteraceae family and artemisinin biosynthesis.</title>
        <authorList>
            <person name="Shen Q."/>
            <person name="Zhang L."/>
            <person name="Liao Z."/>
            <person name="Wang S."/>
            <person name="Yan T."/>
            <person name="Shi P."/>
            <person name="Liu M."/>
            <person name="Fu X."/>
            <person name="Pan Q."/>
            <person name="Wang Y."/>
            <person name="Lv Z."/>
            <person name="Lu X."/>
            <person name="Zhang F."/>
            <person name="Jiang W."/>
            <person name="Ma Y."/>
            <person name="Chen M."/>
            <person name="Hao X."/>
            <person name="Li L."/>
            <person name="Tang Y."/>
            <person name="Lv G."/>
            <person name="Zhou Y."/>
            <person name="Sun X."/>
            <person name="Brodelius P.E."/>
            <person name="Rose J.K.C."/>
            <person name="Tang K."/>
        </authorList>
    </citation>
    <scope>NUCLEOTIDE SEQUENCE [LARGE SCALE GENOMIC DNA]</scope>
    <source>
        <strain evidence="2">cv. Huhao1</strain>
        <tissue evidence="1">Leaf</tissue>
    </source>
</reference>
<accession>A0A2U1MR96</accession>
<comment type="caution">
    <text evidence="1">The sequence shown here is derived from an EMBL/GenBank/DDBJ whole genome shotgun (WGS) entry which is preliminary data.</text>
</comment>
<dbReference type="OrthoDB" id="1678912at2759"/>
<dbReference type="GO" id="GO:0005634">
    <property type="term" value="C:nucleus"/>
    <property type="evidence" value="ECO:0007669"/>
    <property type="project" value="TreeGrafter"/>
</dbReference>
<dbReference type="PANTHER" id="PTHR10694">
    <property type="entry name" value="LYSINE-SPECIFIC DEMETHYLASE"/>
    <property type="match status" value="1"/>
</dbReference>
<dbReference type="Proteomes" id="UP000245207">
    <property type="component" value="Unassembled WGS sequence"/>
</dbReference>
<sequence>MVDQNEQTTKQVYILVFLLLYFKEHFGNWIKFRVTPNVQLHLELDSTVEVIVNNRFFLQNISVENTLSKGVIRGCPSCSNCQKVIACWPPEEGCRPLIDYTTVFHPTEEVLSGHNFEAKVLGSGFPLPSLDDHNDDQSKYRKSGWNLNNTPKMPGSLLAFDSENFTLSTPRMDVGMCFSSLCWVAFLVDLYGNGSFPVERISRIKIAKHKVEEHHLYLLSYMHLGSSRIWYGAPSKYHLKCEALLKKTLPELPRNRELFHKLRRLSSGCLAEGHFFPIPKKTTNFAANVQRN</sequence>
<dbReference type="GO" id="GO:0000785">
    <property type="term" value="C:chromatin"/>
    <property type="evidence" value="ECO:0007669"/>
    <property type="project" value="TreeGrafter"/>
</dbReference>
<dbReference type="AlphaFoldDB" id="A0A2U1MR96"/>
<name>A0A2U1MR96_ARTAN</name>
<evidence type="ECO:0000313" key="2">
    <source>
        <dbReference type="Proteomes" id="UP000245207"/>
    </source>
</evidence>
<dbReference type="EMBL" id="PKPP01004562">
    <property type="protein sequence ID" value="PWA63788.1"/>
    <property type="molecule type" value="Genomic_DNA"/>
</dbReference>
<dbReference type="STRING" id="35608.A0A2U1MR96"/>
<dbReference type="Gene3D" id="2.60.120.650">
    <property type="entry name" value="Cupin"/>
    <property type="match status" value="1"/>
</dbReference>
<dbReference type="PANTHER" id="PTHR10694:SF54">
    <property type="entry name" value="INACTIVE LYSINE-SPECIFIC DEMETHYLASE JMJ19-RELATED"/>
    <property type="match status" value="1"/>
</dbReference>
<protein>
    <submittedName>
        <fullName evidence="1">Transcription factor jumonji (Jmj) family protein / zinc finger (C5HC2 type) family protein</fullName>
    </submittedName>
</protein>
<proteinExistence type="predicted"/>
<organism evidence="1 2">
    <name type="scientific">Artemisia annua</name>
    <name type="common">Sweet wormwood</name>
    <dbReference type="NCBI Taxonomy" id="35608"/>
    <lineage>
        <taxon>Eukaryota</taxon>
        <taxon>Viridiplantae</taxon>
        <taxon>Streptophyta</taxon>
        <taxon>Embryophyta</taxon>
        <taxon>Tracheophyta</taxon>
        <taxon>Spermatophyta</taxon>
        <taxon>Magnoliopsida</taxon>
        <taxon>eudicotyledons</taxon>
        <taxon>Gunneridae</taxon>
        <taxon>Pentapetalae</taxon>
        <taxon>asterids</taxon>
        <taxon>campanulids</taxon>
        <taxon>Asterales</taxon>
        <taxon>Asteraceae</taxon>
        <taxon>Asteroideae</taxon>
        <taxon>Anthemideae</taxon>
        <taxon>Artemisiinae</taxon>
        <taxon>Artemisia</taxon>
    </lineage>
</organism>
<gene>
    <name evidence="1" type="ORF">CTI12_AA350120</name>
</gene>